<protein>
    <submittedName>
        <fullName evidence="2">Uncharacterized protein</fullName>
    </submittedName>
</protein>
<gene>
    <name evidence="2" type="ORF">HPHI1048_LOCUS18330</name>
</gene>
<sequence>MALPFRSLSFILCVLYSILPRAWGFMPGLRGDIVTAITKMYPATCTMKIKPRTFSSEGPSLRDATGSVICLQKDESDLKRLKQTEHCDCCNTLQETRTDISCNSHQPGEKNTLTKRERVTLKLLRRDLQRLGLMFSRAKKVEEKVEEKVGKQNAEGLVEEINNYIWEQAVDLLDKPIAHTAVKVFHQSLTMLEKLQVPVYSIANRISHFKQVYVVINQPKLVTTGLDKLHHFLLDGSLLNVLTHLFHR</sequence>
<keyword evidence="1" id="KW-0732">Signal</keyword>
<dbReference type="AlphaFoldDB" id="A0A7S0HUW6"/>
<evidence type="ECO:0000313" key="2">
    <source>
        <dbReference type="EMBL" id="CAD8498595.1"/>
    </source>
</evidence>
<organism evidence="2">
    <name type="scientific">Hanusia phi</name>
    <dbReference type="NCBI Taxonomy" id="3032"/>
    <lineage>
        <taxon>Eukaryota</taxon>
        <taxon>Cryptophyceae</taxon>
        <taxon>Pyrenomonadales</taxon>
        <taxon>Geminigeraceae</taxon>
        <taxon>Hanusia</taxon>
    </lineage>
</organism>
<proteinExistence type="predicted"/>
<reference evidence="2" key="1">
    <citation type="submission" date="2021-01" db="EMBL/GenBank/DDBJ databases">
        <authorList>
            <person name="Corre E."/>
            <person name="Pelletier E."/>
            <person name="Niang G."/>
            <person name="Scheremetjew M."/>
            <person name="Finn R."/>
            <person name="Kale V."/>
            <person name="Holt S."/>
            <person name="Cochrane G."/>
            <person name="Meng A."/>
            <person name="Brown T."/>
            <person name="Cohen L."/>
        </authorList>
    </citation>
    <scope>NUCLEOTIDE SEQUENCE</scope>
    <source>
        <strain evidence="2">CCMP325</strain>
    </source>
</reference>
<name>A0A7S0HUW6_9CRYP</name>
<feature type="chain" id="PRO_5031236419" evidence="1">
    <location>
        <begin position="25"/>
        <end position="248"/>
    </location>
</feature>
<dbReference type="EMBL" id="HBEO01027165">
    <property type="protein sequence ID" value="CAD8498595.1"/>
    <property type="molecule type" value="Transcribed_RNA"/>
</dbReference>
<accession>A0A7S0HUW6</accession>
<evidence type="ECO:0000256" key="1">
    <source>
        <dbReference type="SAM" id="SignalP"/>
    </source>
</evidence>
<feature type="signal peptide" evidence="1">
    <location>
        <begin position="1"/>
        <end position="24"/>
    </location>
</feature>